<organism evidence="1">
    <name type="scientific">marine sediment metagenome</name>
    <dbReference type="NCBI Taxonomy" id="412755"/>
    <lineage>
        <taxon>unclassified sequences</taxon>
        <taxon>metagenomes</taxon>
        <taxon>ecological metagenomes</taxon>
    </lineage>
</organism>
<accession>X1UQ06</accession>
<protein>
    <submittedName>
        <fullName evidence="1">Uncharacterized protein</fullName>
    </submittedName>
</protein>
<feature type="non-terminal residue" evidence="1">
    <location>
        <position position="118"/>
    </location>
</feature>
<proteinExistence type="predicted"/>
<name>X1UQ06_9ZZZZ</name>
<dbReference type="AlphaFoldDB" id="X1UQ06"/>
<sequence length="118" mass="13536">MKLVKPSYLTDYGALSLSIGQQVEVGEWLFFNIIHIEPEIRRWELVVELDNNDYNPLPGSIKIGVQDEEGIISWSEQTFVEVPGQGQIKTRIVLPILEWEPGVLPQPRNLLLQLQDQK</sequence>
<gene>
    <name evidence="1" type="ORF">S12H4_61321</name>
</gene>
<comment type="caution">
    <text evidence="1">The sequence shown here is derived from an EMBL/GenBank/DDBJ whole genome shotgun (WGS) entry which is preliminary data.</text>
</comment>
<dbReference type="EMBL" id="BARW01040664">
    <property type="protein sequence ID" value="GAJ19579.1"/>
    <property type="molecule type" value="Genomic_DNA"/>
</dbReference>
<reference evidence="1" key="1">
    <citation type="journal article" date="2014" name="Front. Microbiol.">
        <title>High frequency of phylogenetically diverse reductive dehalogenase-homologous genes in deep subseafloor sedimentary metagenomes.</title>
        <authorList>
            <person name="Kawai M."/>
            <person name="Futagami T."/>
            <person name="Toyoda A."/>
            <person name="Takaki Y."/>
            <person name="Nishi S."/>
            <person name="Hori S."/>
            <person name="Arai W."/>
            <person name="Tsubouchi T."/>
            <person name="Morono Y."/>
            <person name="Uchiyama I."/>
            <person name="Ito T."/>
            <person name="Fujiyama A."/>
            <person name="Inagaki F."/>
            <person name="Takami H."/>
        </authorList>
    </citation>
    <scope>NUCLEOTIDE SEQUENCE</scope>
    <source>
        <strain evidence="1">Expedition CK06-06</strain>
    </source>
</reference>
<evidence type="ECO:0000313" key="1">
    <source>
        <dbReference type="EMBL" id="GAJ19579.1"/>
    </source>
</evidence>